<organism evidence="3 4">
    <name type="scientific">Methylocapsa polymorpha</name>
    <dbReference type="NCBI Taxonomy" id="3080828"/>
    <lineage>
        <taxon>Bacteria</taxon>
        <taxon>Pseudomonadati</taxon>
        <taxon>Pseudomonadota</taxon>
        <taxon>Alphaproteobacteria</taxon>
        <taxon>Hyphomicrobiales</taxon>
        <taxon>Beijerinckiaceae</taxon>
        <taxon>Methylocapsa</taxon>
    </lineage>
</organism>
<dbReference type="InterPro" id="IPR036688">
    <property type="entry name" value="MoeA_C_domain_IV_sf"/>
</dbReference>
<dbReference type="PANTHER" id="PTHR10192:SF5">
    <property type="entry name" value="GEPHYRIN"/>
    <property type="match status" value="1"/>
</dbReference>
<comment type="catalytic activity">
    <reaction evidence="1">
        <text>adenylyl-molybdopterin + molybdate = Mo-molybdopterin + AMP + H(+)</text>
        <dbReference type="Rhea" id="RHEA:35047"/>
        <dbReference type="ChEBI" id="CHEBI:15378"/>
        <dbReference type="ChEBI" id="CHEBI:36264"/>
        <dbReference type="ChEBI" id="CHEBI:62727"/>
        <dbReference type="ChEBI" id="CHEBI:71302"/>
        <dbReference type="ChEBI" id="CHEBI:456215"/>
    </reaction>
</comment>
<dbReference type="SUPFAM" id="SSF63882">
    <property type="entry name" value="MoeA N-terminal region -like"/>
    <property type="match status" value="1"/>
</dbReference>
<sequence length="403" mass="41949">MSDLHEPQAEPEQRGFDRLTPLHEALAALSPYCGEIAPIQMRVESALDRIAAAPVCAPAAVPPHPIALCDGWAVAAQDTLGASPYAPGFASAAPVRVAFGDVLPDFANAVLPLQSVAAERFPAQILSPAAPGEGLRASASDFAEGEIIVPAGKRLRPTDLALLGLCGIEEVALRVPHVRIVSRRSEGRWAVAMAQRDGAECWTEATDMASPKHLAEAMARPNADLVMVIGAGGGASVARALASAGKLLVHGVAVRPGETMGCGILHRRAWSGDAEPWSAARGNGERPASGSTILPVIFTPERIECALAAWLLLARPCLCRLAGAIGSARGESLPLARKIVSNPGLSDLVLLRRSSAADGSGQWEPLATGDIPFAAIAHADAWLLVEPECEGYAAGQNIFAQFL</sequence>
<dbReference type="Gene3D" id="3.90.105.10">
    <property type="entry name" value="Molybdopterin biosynthesis moea protein, domain 2"/>
    <property type="match status" value="1"/>
</dbReference>
<dbReference type="SUPFAM" id="SSF63867">
    <property type="entry name" value="MoeA C-terminal domain-like"/>
    <property type="match status" value="1"/>
</dbReference>
<dbReference type="Proteomes" id="UP001626536">
    <property type="component" value="Chromosome"/>
</dbReference>
<dbReference type="InterPro" id="IPR005110">
    <property type="entry name" value="MoeA_linker/N"/>
</dbReference>
<keyword evidence="1" id="KW-0500">Molybdenum</keyword>
<comment type="pathway">
    <text evidence="1">Cofactor biosynthesis; molybdopterin biosynthesis.</text>
</comment>
<feature type="domain" description="MoeA N-terminal and linker" evidence="2">
    <location>
        <begin position="21"/>
        <end position="167"/>
    </location>
</feature>
<keyword evidence="1" id="KW-0808">Transferase</keyword>
<dbReference type="Gene3D" id="3.40.980.10">
    <property type="entry name" value="MoaB/Mog-like domain"/>
    <property type="match status" value="1"/>
</dbReference>
<dbReference type="InterPro" id="IPR036135">
    <property type="entry name" value="MoeA_linker/N_sf"/>
</dbReference>
<name>A0ABZ0HQS4_9HYPH</name>
<evidence type="ECO:0000256" key="1">
    <source>
        <dbReference type="RuleBase" id="RU365090"/>
    </source>
</evidence>
<keyword evidence="1" id="KW-0479">Metal-binding</keyword>
<keyword evidence="1" id="KW-0501">Molybdenum cofactor biosynthesis</keyword>
<comment type="cofactor">
    <cofactor evidence="1">
        <name>Mg(2+)</name>
        <dbReference type="ChEBI" id="CHEBI:18420"/>
    </cofactor>
</comment>
<proteinExistence type="inferred from homology"/>
<accession>A0ABZ0HQS4</accession>
<dbReference type="PANTHER" id="PTHR10192">
    <property type="entry name" value="MOLYBDOPTERIN BIOSYNTHESIS PROTEIN"/>
    <property type="match status" value="1"/>
</dbReference>
<dbReference type="Pfam" id="PF03453">
    <property type="entry name" value="MoeA_N"/>
    <property type="match status" value="1"/>
</dbReference>
<dbReference type="Gene3D" id="2.40.340.10">
    <property type="entry name" value="MoeA, C-terminal, domain IV"/>
    <property type="match status" value="1"/>
</dbReference>
<evidence type="ECO:0000313" key="4">
    <source>
        <dbReference type="Proteomes" id="UP001626536"/>
    </source>
</evidence>
<comment type="function">
    <text evidence="1">Catalyzes the insertion of molybdate into adenylated molybdopterin with the concomitant release of AMP.</text>
</comment>
<dbReference type="EC" id="2.10.1.1" evidence="1"/>
<dbReference type="InterPro" id="IPR036425">
    <property type="entry name" value="MoaB/Mog-like_dom_sf"/>
</dbReference>
<evidence type="ECO:0000313" key="3">
    <source>
        <dbReference type="EMBL" id="WOJ89120.1"/>
    </source>
</evidence>
<evidence type="ECO:0000259" key="2">
    <source>
        <dbReference type="Pfam" id="PF03453"/>
    </source>
</evidence>
<dbReference type="InterPro" id="IPR038987">
    <property type="entry name" value="MoeA-like"/>
</dbReference>
<keyword evidence="4" id="KW-1185">Reference proteome</keyword>
<protein>
    <recommendedName>
        <fullName evidence="1">Molybdopterin molybdenumtransferase</fullName>
        <ecNumber evidence="1">2.10.1.1</ecNumber>
    </recommendedName>
</protein>
<dbReference type="Gene3D" id="2.170.190.11">
    <property type="entry name" value="Molybdopterin biosynthesis moea protein, domain 3"/>
    <property type="match status" value="1"/>
</dbReference>
<comment type="similarity">
    <text evidence="1">Belongs to the MoeA family.</text>
</comment>
<gene>
    <name evidence="3" type="ORF">RZS28_15110</name>
</gene>
<dbReference type="RefSeq" id="WP_407338564.1">
    <property type="nucleotide sequence ID" value="NZ_CP136862.1"/>
</dbReference>
<dbReference type="EMBL" id="CP136862">
    <property type="protein sequence ID" value="WOJ89120.1"/>
    <property type="molecule type" value="Genomic_DNA"/>
</dbReference>
<reference evidence="3 4" key="1">
    <citation type="submission" date="2023-10" db="EMBL/GenBank/DDBJ databases">
        <title>Novel methanotroph of the genus Methylocapsa from a subarctic wetland.</title>
        <authorList>
            <person name="Belova S.E."/>
            <person name="Oshkin I.Y."/>
            <person name="Miroshnikov K."/>
            <person name="Dedysh S.N."/>
        </authorList>
    </citation>
    <scope>NUCLEOTIDE SEQUENCE [LARGE SCALE GENOMIC DNA]</scope>
    <source>
        <strain evidence="3 4">RX1</strain>
    </source>
</reference>
<keyword evidence="1" id="KW-0460">Magnesium</keyword>